<keyword evidence="9" id="KW-1185">Reference proteome</keyword>
<evidence type="ECO:0000313" key="8">
    <source>
        <dbReference type="EMBL" id="BBD08254.1"/>
    </source>
</evidence>
<comment type="subcellular location">
    <subcellularLocation>
        <location evidence="1">Cell membrane</location>
        <topology evidence="1">Multi-pass membrane protein</topology>
    </subcellularLocation>
</comment>
<keyword evidence="4 6" id="KW-1133">Transmembrane helix</keyword>
<dbReference type="Pfam" id="PF07690">
    <property type="entry name" value="MFS_1"/>
    <property type="match status" value="1"/>
</dbReference>
<feature type="transmembrane region" description="Helical" evidence="6">
    <location>
        <begin position="557"/>
        <end position="578"/>
    </location>
</feature>
<evidence type="ECO:0000256" key="6">
    <source>
        <dbReference type="SAM" id="Phobius"/>
    </source>
</evidence>
<dbReference type="PANTHER" id="PTHR43124">
    <property type="entry name" value="PURINE EFFLUX PUMP PBUE"/>
    <property type="match status" value="1"/>
</dbReference>
<feature type="transmembrane region" description="Helical" evidence="6">
    <location>
        <begin position="468"/>
        <end position="487"/>
    </location>
</feature>
<dbReference type="EMBL" id="AP017378">
    <property type="protein sequence ID" value="BBD08254.1"/>
    <property type="molecule type" value="Genomic_DNA"/>
</dbReference>
<feature type="transmembrane region" description="Helical" evidence="6">
    <location>
        <begin position="393"/>
        <end position="414"/>
    </location>
</feature>
<feature type="transmembrane region" description="Helical" evidence="6">
    <location>
        <begin position="250"/>
        <end position="269"/>
    </location>
</feature>
<dbReference type="RefSeq" id="WP_126378199.1">
    <property type="nucleotide sequence ID" value="NZ_AP017378.1"/>
</dbReference>
<evidence type="ECO:0000256" key="5">
    <source>
        <dbReference type="ARBA" id="ARBA00023136"/>
    </source>
</evidence>
<feature type="transmembrane region" description="Helical" evidence="6">
    <location>
        <begin position="523"/>
        <end position="545"/>
    </location>
</feature>
<keyword evidence="2" id="KW-1003">Cell membrane</keyword>
<dbReference type="InterPro" id="IPR036259">
    <property type="entry name" value="MFS_trans_sf"/>
</dbReference>
<evidence type="ECO:0000313" key="9">
    <source>
        <dbReference type="Proteomes" id="UP000269883"/>
    </source>
</evidence>
<feature type="transmembrane region" description="Helical" evidence="6">
    <location>
        <begin position="499"/>
        <end position="517"/>
    </location>
</feature>
<evidence type="ECO:0000256" key="4">
    <source>
        <dbReference type="ARBA" id="ARBA00022989"/>
    </source>
</evidence>
<feature type="transmembrane region" description="Helical" evidence="6">
    <location>
        <begin position="426"/>
        <end position="448"/>
    </location>
</feature>
<name>A0A2Z6AYB1_9BACT</name>
<feature type="transmembrane region" description="Helical" evidence="6">
    <location>
        <begin position="706"/>
        <end position="724"/>
    </location>
</feature>
<feature type="transmembrane region" description="Helical" evidence="6">
    <location>
        <begin position="766"/>
        <end position="789"/>
    </location>
</feature>
<feature type="transmembrane region" description="Helical" evidence="6">
    <location>
        <begin position="20"/>
        <end position="42"/>
    </location>
</feature>
<dbReference type="PANTHER" id="PTHR43124:SF3">
    <property type="entry name" value="CHLORAMPHENICOL EFFLUX PUMP RV0191"/>
    <property type="match status" value="1"/>
</dbReference>
<accession>A0A2Z6AYB1</accession>
<feature type="transmembrane region" description="Helical" evidence="6">
    <location>
        <begin position="199"/>
        <end position="221"/>
    </location>
</feature>
<evidence type="ECO:0000259" key="7">
    <source>
        <dbReference type="PROSITE" id="PS50850"/>
    </source>
</evidence>
<dbReference type="InterPro" id="IPR011701">
    <property type="entry name" value="MFS"/>
</dbReference>
<gene>
    <name evidence="8" type="ORF">DFE_1528</name>
</gene>
<evidence type="ECO:0000256" key="1">
    <source>
        <dbReference type="ARBA" id="ARBA00004651"/>
    </source>
</evidence>
<feature type="transmembrane region" description="Helical" evidence="6">
    <location>
        <begin position="584"/>
        <end position="603"/>
    </location>
</feature>
<dbReference type="InterPro" id="IPR050189">
    <property type="entry name" value="MFS_Efflux_Transporters"/>
</dbReference>
<protein>
    <submittedName>
        <fullName evidence="8">Inner membrane transport protein</fullName>
    </submittedName>
</protein>
<feature type="transmembrane region" description="Helical" evidence="6">
    <location>
        <begin position="675"/>
        <end position="694"/>
    </location>
</feature>
<dbReference type="SUPFAM" id="SSF103473">
    <property type="entry name" value="MFS general substrate transporter"/>
    <property type="match status" value="1"/>
</dbReference>
<feature type="transmembrane region" description="Helical" evidence="6">
    <location>
        <begin position="638"/>
        <end position="660"/>
    </location>
</feature>
<dbReference type="Gene3D" id="1.20.1250.20">
    <property type="entry name" value="MFS general substrate transporter like domains"/>
    <property type="match status" value="1"/>
</dbReference>
<dbReference type="PROSITE" id="PS50850">
    <property type="entry name" value="MFS"/>
    <property type="match status" value="1"/>
</dbReference>
<evidence type="ECO:0000256" key="3">
    <source>
        <dbReference type="ARBA" id="ARBA00022692"/>
    </source>
</evidence>
<evidence type="ECO:0000256" key="2">
    <source>
        <dbReference type="ARBA" id="ARBA00022475"/>
    </source>
</evidence>
<dbReference type="Proteomes" id="UP000269883">
    <property type="component" value="Chromosome"/>
</dbReference>
<feature type="domain" description="Major facilitator superfamily (MFS) profile" evidence="7">
    <location>
        <begin position="391"/>
        <end position="819"/>
    </location>
</feature>
<dbReference type="GO" id="GO:0005886">
    <property type="term" value="C:plasma membrane"/>
    <property type="evidence" value="ECO:0007669"/>
    <property type="project" value="UniProtKB-SubCell"/>
</dbReference>
<dbReference type="OrthoDB" id="1679175at2"/>
<reference evidence="8 9" key="1">
    <citation type="journal article" date="2018" name="Sci. Adv.">
        <title>Multi-heme cytochromes provide a pathway for survival in energy-limited environments.</title>
        <authorList>
            <person name="Deng X."/>
            <person name="Dohmae N."/>
            <person name="Nealson K.H."/>
            <person name="Hashimoto K."/>
            <person name="Okamoto A."/>
        </authorList>
    </citation>
    <scope>NUCLEOTIDE SEQUENCE [LARGE SCALE GENOMIC DNA]</scope>
    <source>
        <strain evidence="8 9">IS5</strain>
    </source>
</reference>
<sequence>MQHSSDDLISNKRSRKSRILRGRLVAAALIVLVLASGFNLLLHLSSLEKMWIETLSDGGRVVAADLQANIGRSVRYGKRIDKFVGMDSLLDEAMNNLVRQDPRRRATLVGSEKDDQAVWRIDVINAGGLVLYSSEKERQGKRVEGVGDISSSLPFETEISRIVPEPIHDVGGNAVGAVLVSFRKDAVSGVLKAMAHDELLVGGVVFVAAAILFWLSLFLILPRERMRLAKALNWDFLKPRPKSFAFPRKSLMRAMLIAVLVCQVTYALYAASVYRDTLHEIVRGKVTAVSSILRDDLQYLLGKGVQLERLKRVEEAMVELLGAVTEAEAMVVADKAGKILFEAGDPGALERDGGMPVRVSIVDESGRSAGSIATIVPADIFRTQLRNVALDSLTILVIALLFAMEVTILVLGFFERTTGRSTGRRSYAAVRPAGFLLLFGADSSLSFIPLHMKALHGSFMGIPQEMLIALPISVEMFSAGLMIALSGSWIDRKGWRQPLLIGLGICVAGFIASWSAGGPGAFVAARGLVGMGYGLALMAMQGFIVQYSDENHRATGFSQFWAGVYAGSVCGVAAGALVAQQVGYGPVFLFGAVILVLALLYGLTAMAGIGSGEDTAGAALDSAGMRLGYGGFLLKPKVLLTVLLANIPAALAVIGLLNYFTPIYLSGEGVSQGDIGRIFMLNSIAIILMAQLTGSRIDKSKDKRGWVAMAGLLGAAAFLCFSVVQGVLAVAVAVVLLGFSSCIALSAIGAYVLGLDESEELGKGRATAVVASTYRVGQVLGPVAFGWLAAFDIKVAMPIAGGVYLVVTLLYPLVVKRVRA</sequence>
<dbReference type="AlphaFoldDB" id="A0A2Z6AYB1"/>
<dbReference type="InterPro" id="IPR020846">
    <property type="entry name" value="MFS_dom"/>
</dbReference>
<feature type="transmembrane region" description="Helical" evidence="6">
    <location>
        <begin position="730"/>
        <end position="754"/>
    </location>
</feature>
<feature type="transmembrane region" description="Helical" evidence="6">
    <location>
        <begin position="795"/>
        <end position="814"/>
    </location>
</feature>
<dbReference type="GO" id="GO:0022857">
    <property type="term" value="F:transmembrane transporter activity"/>
    <property type="evidence" value="ECO:0007669"/>
    <property type="project" value="InterPro"/>
</dbReference>
<dbReference type="KEGG" id="dfl:DFE_1528"/>
<keyword evidence="5 6" id="KW-0472">Membrane</keyword>
<keyword evidence="3 6" id="KW-0812">Transmembrane</keyword>
<organism evidence="8 9">
    <name type="scientific">Desulfovibrio ferrophilus</name>
    <dbReference type="NCBI Taxonomy" id="241368"/>
    <lineage>
        <taxon>Bacteria</taxon>
        <taxon>Pseudomonadati</taxon>
        <taxon>Thermodesulfobacteriota</taxon>
        <taxon>Desulfovibrionia</taxon>
        <taxon>Desulfovibrionales</taxon>
        <taxon>Desulfovibrionaceae</taxon>
        <taxon>Desulfovibrio</taxon>
    </lineage>
</organism>
<proteinExistence type="predicted"/>